<dbReference type="EMBL" id="GBXM01060627">
    <property type="protein sequence ID" value="JAH47950.1"/>
    <property type="molecule type" value="Transcribed_RNA"/>
</dbReference>
<dbReference type="AlphaFoldDB" id="A0A0E9T4Q5"/>
<evidence type="ECO:0000313" key="1">
    <source>
        <dbReference type="EMBL" id="JAH47950.1"/>
    </source>
</evidence>
<proteinExistence type="predicted"/>
<organism evidence="1">
    <name type="scientific">Anguilla anguilla</name>
    <name type="common">European freshwater eel</name>
    <name type="synonym">Muraena anguilla</name>
    <dbReference type="NCBI Taxonomy" id="7936"/>
    <lineage>
        <taxon>Eukaryota</taxon>
        <taxon>Metazoa</taxon>
        <taxon>Chordata</taxon>
        <taxon>Craniata</taxon>
        <taxon>Vertebrata</taxon>
        <taxon>Euteleostomi</taxon>
        <taxon>Actinopterygii</taxon>
        <taxon>Neopterygii</taxon>
        <taxon>Teleostei</taxon>
        <taxon>Anguilliformes</taxon>
        <taxon>Anguillidae</taxon>
        <taxon>Anguilla</taxon>
    </lineage>
</organism>
<protein>
    <submittedName>
        <fullName evidence="1">Uncharacterized protein</fullName>
    </submittedName>
</protein>
<reference evidence="1" key="2">
    <citation type="journal article" date="2015" name="Fish Shellfish Immunol.">
        <title>Early steps in the European eel (Anguilla anguilla)-Vibrio vulnificus interaction in the gills: Role of the RtxA13 toxin.</title>
        <authorList>
            <person name="Callol A."/>
            <person name="Pajuelo D."/>
            <person name="Ebbesson L."/>
            <person name="Teles M."/>
            <person name="MacKenzie S."/>
            <person name="Amaro C."/>
        </authorList>
    </citation>
    <scope>NUCLEOTIDE SEQUENCE</scope>
</reference>
<accession>A0A0E9T4Q5</accession>
<sequence length="18" mass="2087">MLSCTICHPEFSLFCLDQ</sequence>
<reference evidence="1" key="1">
    <citation type="submission" date="2014-11" db="EMBL/GenBank/DDBJ databases">
        <authorList>
            <person name="Amaro Gonzalez C."/>
        </authorList>
    </citation>
    <scope>NUCLEOTIDE SEQUENCE</scope>
</reference>
<name>A0A0E9T4Q5_ANGAN</name>